<reference evidence="2 3" key="1">
    <citation type="submission" date="2017-05" db="EMBL/GenBank/DDBJ databases">
        <authorList>
            <person name="Varghese N."/>
            <person name="Submissions S."/>
        </authorList>
    </citation>
    <scope>NUCLEOTIDE SEQUENCE [LARGE SCALE GENOMIC DNA]</scope>
    <source>
        <strain evidence="2 3">DSM 27040</strain>
    </source>
</reference>
<dbReference type="GO" id="GO:0016758">
    <property type="term" value="F:hexosyltransferase activity"/>
    <property type="evidence" value="ECO:0007669"/>
    <property type="project" value="UniProtKB-ARBA"/>
</dbReference>
<dbReference type="Pfam" id="PF00535">
    <property type="entry name" value="Glycos_transf_2"/>
    <property type="match status" value="1"/>
</dbReference>
<dbReference type="OrthoDB" id="9788101at2"/>
<protein>
    <submittedName>
        <fullName evidence="2">Glycosyltransferase involved in cell wall bisynthesis</fullName>
    </submittedName>
</protein>
<dbReference type="InterPro" id="IPR029044">
    <property type="entry name" value="Nucleotide-diphossugar_trans"/>
</dbReference>
<dbReference type="EMBL" id="FXTB01000001">
    <property type="protein sequence ID" value="SMO35381.1"/>
    <property type="molecule type" value="Genomic_DNA"/>
</dbReference>
<dbReference type="CDD" id="cd06433">
    <property type="entry name" value="GT_2_WfgS_like"/>
    <property type="match status" value="1"/>
</dbReference>
<dbReference type="Proteomes" id="UP000319040">
    <property type="component" value="Unassembled WGS sequence"/>
</dbReference>
<accession>A0A521AKS6</accession>
<gene>
    <name evidence="2" type="ORF">SAMN06265379_101219</name>
</gene>
<dbReference type="Gene3D" id="3.90.550.10">
    <property type="entry name" value="Spore Coat Polysaccharide Biosynthesis Protein SpsA, Chain A"/>
    <property type="match status" value="1"/>
</dbReference>
<organism evidence="2 3">
    <name type="scientific">Saccharicrinis carchari</name>
    <dbReference type="NCBI Taxonomy" id="1168039"/>
    <lineage>
        <taxon>Bacteria</taxon>
        <taxon>Pseudomonadati</taxon>
        <taxon>Bacteroidota</taxon>
        <taxon>Bacteroidia</taxon>
        <taxon>Marinilabiliales</taxon>
        <taxon>Marinilabiliaceae</taxon>
        <taxon>Saccharicrinis</taxon>
    </lineage>
</organism>
<sequence length="281" mass="32533">MLKLSIITVNLNNAEGLRKTIESVVNQTYTHFEHIIIDGGSTDGSVEVIKGYEKQYVHVQGRLYWKSEPDKGIYDGMNKGIKLAKGEYCLFLNSGDLLYEHRTLSNISRYQLIGDIISFNSEIIRDNYFEKVSYTNYSIEYFVNGTICHQSIFHKTDLFHKYGLYSLEYKIASDYDFLLNLIFTKEVTVQYINEDLSIFPAIDGISTINKSLLQKERSTIKSSILSKKIWSDIENIISEKNKYKIEVEGLKSSNLIKLTLHIINLKSRLVSIFKHNQRLRN</sequence>
<dbReference type="PANTHER" id="PTHR22916">
    <property type="entry name" value="GLYCOSYLTRANSFERASE"/>
    <property type="match status" value="1"/>
</dbReference>
<dbReference type="RefSeq" id="WP_142531626.1">
    <property type="nucleotide sequence ID" value="NZ_FXTB01000001.1"/>
</dbReference>
<dbReference type="SUPFAM" id="SSF53448">
    <property type="entry name" value="Nucleotide-diphospho-sugar transferases"/>
    <property type="match status" value="1"/>
</dbReference>
<keyword evidence="2" id="KW-0808">Transferase</keyword>
<name>A0A521AKS6_SACCC</name>
<dbReference type="InterPro" id="IPR001173">
    <property type="entry name" value="Glyco_trans_2-like"/>
</dbReference>
<keyword evidence="3" id="KW-1185">Reference proteome</keyword>
<evidence type="ECO:0000259" key="1">
    <source>
        <dbReference type="Pfam" id="PF00535"/>
    </source>
</evidence>
<feature type="domain" description="Glycosyltransferase 2-like" evidence="1">
    <location>
        <begin position="5"/>
        <end position="101"/>
    </location>
</feature>
<evidence type="ECO:0000313" key="2">
    <source>
        <dbReference type="EMBL" id="SMO35381.1"/>
    </source>
</evidence>
<evidence type="ECO:0000313" key="3">
    <source>
        <dbReference type="Proteomes" id="UP000319040"/>
    </source>
</evidence>
<dbReference type="AlphaFoldDB" id="A0A521AKS6"/>
<proteinExistence type="predicted"/>
<dbReference type="PANTHER" id="PTHR22916:SF67">
    <property type="entry name" value="COLANIC ACID BIOSYNTHESIS GLYCOSYL TRANSFERASE WCAE-RELATED"/>
    <property type="match status" value="1"/>
</dbReference>